<name>A0A0D2BNJ6_9EURO</name>
<dbReference type="RefSeq" id="XP_016259278.1">
    <property type="nucleotide sequence ID" value="XM_016410256.1"/>
</dbReference>
<evidence type="ECO:0000256" key="2">
    <source>
        <dbReference type="SAM" id="Phobius"/>
    </source>
</evidence>
<dbReference type="GeneID" id="27360948"/>
<feature type="compositionally biased region" description="Low complexity" evidence="1">
    <location>
        <begin position="329"/>
        <end position="344"/>
    </location>
</feature>
<evidence type="ECO:0000256" key="1">
    <source>
        <dbReference type="SAM" id="MobiDB-lite"/>
    </source>
</evidence>
<organism evidence="3 4">
    <name type="scientific">Exophiala oligosperma</name>
    <dbReference type="NCBI Taxonomy" id="215243"/>
    <lineage>
        <taxon>Eukaryota</taxon>
        <taxon>Fungi</taxon>
        <taxon>Dikarya</taxon>
        <taxon>Ascomycota</taxon>
        <taxon>Pezizomycotina</taxon>
        <taxon>Eurotiomycetes</taxon>
        <taxon>Chaetothyriomycetidae</taxon>
        <taxon>Chaetothyriales</taxon>
        <taxon>Herpotrichiellaceae</taxon>
        <taxon>Exophiala</taxon>
    </lineage>
</organism>
<dbReference type="OrthoDB" id="4141992at2759"/>
<gene>
    <name evidence="3" type="ORF">PV06_08874</name>
</gene>
<sequence length="404" mass="45678">MPPTRQESSKLRGSWYQSEAASFLDHYSPEIVQRRFTTFSPRFYRQKTTLEKLTRRSRRKSRAWHPLFDYVDSHWYTIGPLLPITAALLETTLLLFLFAFYYTLPADPETGERPPRIANLYSVFPFISCIGSKRLPVYQGLTMCVVLFNFTSACISLYRGRDEVIGWQSRRTTWLVSVVSGGLAIWVVFAAANPDRHLHLTVTAAKALSIFCIKTSGWITDHLQRRKYPGLLDIGVVRFLYWWRVATLVVALPTATMMEVAIFGCHSATAKDIQTSGTKCYRIIAAGAPAEWVYALTTASWSLSLAFDIYITPIVGQAKSKQDQEETELLAPDPYSPYSLLSPPDNDPEKTETELLANIDKSRAQMKVDDRFKPATWARQTNSIQDGGEVEQDLGLMARPQGPV</sequence>
<evidence type="ECO:0000313" key="4">
    <source>
        <dbReference type="Proteomes" id="UP000053342"/>
    </source>
</evidence>
<dbReference type="Proteomes" id="UP000053342">
    <property type="component" value="Unassembled WGS sequence"/>
</dbReference>
<dbReference type="EMBL" id="KN847340">
    <property type="protein sequence ID" value="KIW39062.1"/>
    <property type="molecule type" value="Genomic_DNA"/>
</dbReference>
<feature type="region of interest" description="Disordered" evidence="1">
    <location>
        <begin position="377"/>
        <end position="404"/>
    </location>
</feature>
<feature type="region of interest" description="Disordered" evidence="1">
    <location>
        <begin position="322"/>
        <end position="351"/>
    </location>
</feature>
<feature type="transmembrane region" description="Helical" evidence="2">
    <location>
        <begin position="198"/>
        <end position="220"/>
    </location>
</feature>
<keyword evidence="2" id="KW-1133">Transmembrane helix</keyword>
<feature type="transmembrane region" description="Helical" evidence="2">
    <location>
        <begin position="140"/>
        <end position="160"/>
    </location>
</feature>
<dbReference type="VEuPathDB" id="FungiDB:PV06_08874"/>
<keyword evidence="2" id="KW-0472">Membrane</keyword>
<dbReference type="AlphaFoldDB" id="A0A0D2BNJ6"/>
<keyword evidence="4" id="KW-1185">Reference proteome</keyword>
<feature type="transmembrane region" description="Helical" evidence="2">
    <location>
        <begin position="172"/>
        <end position="192"/>
    </location>
</feature>
<protein>
    <submittedName>
        <fullName evidence="3">Uncharacterized protein</fullName>
    </submittedName>
</protein>
<accession>A0A0D2BNJ6</accession>
<keyword evidence="2" id="KW-0812">Transmembrane</keyword>
<evidence type="ECO:0000313" key="3">
    <source>
        <dbReference type="EMBL" id="KIW39062.1"/>
    </source>
</evidence>
<feature type="transmembrane region" description="Helical" evidence="2">
    <location>
        <begin position="241"/>
        <end position="264"/>
    </location>
</feature>
<proteinExistence type="predicted"/>
<dbReference type="HOGENOM" id="CLU_054587_0_0_1"/>
<feature type="transmembrane region" description="Helical" evidence="2">
    <location>
        <begin position="81"/>
        <end position="104"/>
    </location>
</feature>
<reference evidence="3 4" key="1">
    <citation type="submission" date="2015-01" db="EMBL/GenBank/DDBJ databases">
        <title>The Genome Sequence of Exophiala oligosperma CBS72588.</title>
        <authorList>
            <consortium name="The Broad Institute Genomics Platform"/>
            <person name="Cuomo C."/>
            <person name="de Hoog S."/>
            <person name="Gorbushina A."/>
            <person name="Stielow B."/>
            <person name="Teixiera M."/>
            <person name="Abouelleil A."/>
            <person name="Chapman S.B."/>
            <person name="Priest M."/>
            <person name="Young S.K."/>
            <person name="Wortman J."/>
            <person name="Nusbaum C."/>
            <person name="Birren B."/>
        </authorList>
    </citation>
    <scope>NUCLEOTIDE SEQUENCE [LARGE SCALE GENOMIC DNA]</scope>
    <source>
        <strain evidence="3 4">CBS 72588</strain>
    </source>
</reference>